<evidence type="ECO:0000313" key="10">
    <source>
        <dbReference type="EMBL" id="AIE92700.1"/>
    </source>
</evidence>
<dbReference type="UniPathway" id="UPA00074">
    <property type="reaction ID" value="UER00126"/>
</dbReference>
<comment type="pathway">
    <text evidence="1">Purine metabolism; IMP biosynthesis via de novo pathway; N(2)-formyl-N(1)-(5-phospho-D-ribosyl)glycinamide from N(1)-(5-phospho-D-ribosyl)glycinamide (10-formyl THF route): step 1/1.</text>
</comment>
<evidence type="ECO:0000259" key="9">
    <source>
        <dbReference type="Pfam" id="PF00551"/>
    </source>
</evidence>
<keyword evidence="3 10" id="KW-0808">Transferase</keyword>
<dbReference type="GO" id="GO:0006189">
    <property type="term" value="P:'de novo' IMP biosynthetic process"/>
    <property type="evidence" value="ECO:0007669"/>
    <property type="project" value="UniProtKB-UniPathway"/>
</dbReference>
<sequence length="210" mass="22805">MSDGFVLPRAGTEEDPVRLAVLISGGGSGLAALLRYQQTPRCHRTVLVLADKTDADGLQHGRGAGIKSIGVPLPMHVEKPERRVAHEQLVDAELEAADVELVVLSGYMRILTPWFVRRWKGRLLNIHPSLLPDFPGAHAHRDALAAGATVTGCTVHLVDEGVDSGPILAQMEVEVRPEDDEGALQERVKRVEHVVYPDVLDRICSGLISL</sequence>
<dbReference type="PANTHER" id="PTHR43369:SF2">
    <property type="entry name" value="PHOSPHORIBOSYLGLYCINAMIDE FORMYLTRANSFERASE"/>
    <property type="match status" value="1"/>
</dbReference>
<dbReference type="Pfam" id="PF00551">
    <property type="entry name" value="Formyl_trans_N"/>
    <property type="match status" value="1"/>
</dbReference>
<dbReference type="InterPro" id="IPR001555">
    <property type="entry name" value="GART_AS"/>
</dbReference>
<evidence type="ECO:0000256" key="3">
    <source>
        <dbReference type="ARBA" id="ARBA00022679"/>
    </source>
</evidence>
<gene>
    <name evidence="10" type="primary">purN</name>
</gene>
<dbReference type="CDD" id="cd08645">
    <property type="entry name" value="FMT_core_GART"/>
    <property type="match status" value="1"/>
</dbReference>
<organism evidence="10">
    <name type="scientific">uncultured marine group II/III euryarchaeote AD1000_26_F08</name>
    <dbReference type="NCBI Taxonomy" id="1457745"/>
    <lineage>
        <taxon>Archaea</taxon>
        <taxon>Methanobacteriati</taxon>
        <taxon>Methanobacteriota</taxon>
        <taxon>environmental samples</taxon>
    </lineage>
</organism>
<dbReference type="GO" id="GO:0004644">
    <property type="term" value="F:phosphoribosylglycinamide formyltransferase activity"/>
    <property type="evidence" value="ECO:0007669"/>
    <property type="project" value="UniProtKB-EC"/>
</dbReference>
<dbReference type="SUPFAM" id="SSF53328">
    <property type="entry name" value="Formyltransferase"/>
    <property type="match status" value="1"/>
</dbReference>
<dbReference type="InterPro" id="IPR036477">
    <property type="entry name" value="Formyl_transf_N_sf"/>
</dbReference>
<dbReference type="EC" id="2.1.2.2" evidence="2"/>
<dbReference type="Gene3D" id="3.40.50.170">
    <property type="entry name" value="Formyl transferase, N-terminal domain"/>
    <property type="match status" value="1"/>
</dbReference>
<dbReference type="HAMAP" id="MF_01930">
    <property type="entry name" value="PurN"/>
    <property type="match status" value="1"/>
</dbReference>
<evidence type="ECO:0000256" key="4">
    <source>
        <dbReference type="ARBA" id="ARBA00022755"/>
    </source>
</evidence>
<proteinExistence type="inferred from homology"/>
<dbReference type="AlphaFoldDB" id="A0A075FMD2"/>
<dbReference type="PROSITE" id="PS00373">
    <property type="entry name" value="GART"/>
    <property type="match status" value="1"/>
</dbReference>
<feature type="domain" description="Formyl transferase N-terminal" evidence="9">
    <location>
        <begin position="18"/>
        <end position="200"/>
    </location>
</feature>
<dbReference type="NCBIfam" id="TIGR00639">
    <property type="entry name" value="PurN"/>
    <property type="match status" value="1"/>
</dbReference>
<accession>A0A075FMD2</accession>
<dbReference type="PANTHER" id="PTHR43369">
    <property type="entry name" value="PHOSPHORIBOSYLGLYCINAMIDE FORMYLTRANSFERASE"/>
    <property type="match status" value="1"/>
</dbReference>
<dbReference type="EMBL" id="KF900374">
    <property type="protein sequence ID" value="AIE92700.1"/>
    <property type="molecule type" value="Genomic_DNA"/>
</dbReference>
<dbReference type="InterPro" id="IPR004607">
    <property type="entry name" value="GART"/>
</dbReference>
<evidence type="ECO:0000256" key="5">
    <source>
        <dbReference type="ARBA" id="ARBA00038440"/>
    </source>
</evidence>
<reference evidence="10" key="1">
    <citation type="journal article" date="2014" name="Genome Biol. Evol.">
        <title>Pangenome evidence for extensive interdomain horizontal transfer affecting lineage core and shell genes in uncultured planktonic thaumarchaeota and euryarchaeota.</title>
        <authorList>
            <person name="Deschamps P."/>
            <person name="Zivanovic Y."/>
            <person name="Moreira D."/>
            <person name="Rodriguez-Valera F."/>
            <person name="Lopez-Garcia P."/>
        </authorList>
    </citation>
    <scope>NUCLEOTIDE SEQUENCE</scope>
</reference>
<comment type="similarity">
    <text evidence="5">Belongs to the GART family.</text>
</comment>
<evidence type="ECO:0000256" key="7">
    <source>
        <dbReference type="ARBA" id="ARBA00041682"/>
    </source>
</evidence>
<comment type="catalytic activity">
    <reaction evidence="8">
        <text>N(1)-(5-phospho-beta-D-ribosyl)glycinamide + (6R)-10-formyltetrahydrofolate = N(2)-formyl-N(1)-(5-phospho-beta-D-ribosyl)glycinamide + (6S)-5,6,7,8-tetrahydrofolate + H(+)</text>
        <dbReference type="Rhea" id="RHEA:15053"/>
        <dbReference type="ChEBI" id="CHEBI:15378"/>
        <dbReference type="ChEBI" id="CHEBI:57453"/>
        <dbReference type="ChEBI" id="CHEBI:143788"/>
        <dbReference type="ChEBI" id="CHEBI:147286"/>
        <dbReference type="ChEBI" id="CHEBI:195366"/>
        <dbReference type="EC" id="2.1.2.2"/>
    </reaction>
</comment>
<evidence type="ECO:0000256" key="8">
    <source>
        <dbReference type="ARBA" id="ARBA00047664"/>
    </source>
</evidence>
<dbReference type="GO" id="GO:0005829">
    <property type="term" value="C:cytosol"/>
    <property type="evidence" value="ECO:0007669"/>
    <property type="project" value="TreeGrafter"/>
</dbReference>
<evidence type="ECO:0000256" key="1">
    <source>
        <dbReference type="ARBA" id="ARBA00005054"/>
    </source>
</evidence>
<evidence type="ECO:0000256" key="2">
    <source>
        <dbReference type="ARBA" id="ARBA00012254"/>
    </source>
</evidence>
<dbReference type="InterPro" id="IPR002376">
    <property type="entry name" value="Formyl_transf_N"/>
</dbReference>
<keyword evidence="4" id="KW-0658">Purine biosynthesis</keyword>
<evidence type="ECO:0000256" key="6">
    <source>
        <dbReference type="ARBA" id="ARBA00041324"/>
    </source>
</evidence>
<name>A0A075FMD2_9EURY</name>
<protein>
    <recommendedName>
        <fullName evidence="2">phosphoribosylglycinamide formyltransferase 1</fullName>
        <ecNumber evidence="2">2.1.2.2</ecNumber>
    </recommendedName>
    <alternativeName>
        <fullName evidence="7">5'-phosphoribosylglycinamide transformylase</fullName>
    </alternativeName>
    <alternativeName>
        <fullName evidence="6">GAR transformylase</fullName>
    </alternativeName>
</protein>